<comment type="similarity">
    <text evidence="1">Belongs to the NAD(P)-dependent epimerase/dehydratase family.</text>
</comment>
<dbReference type="InterPro" id="IPR036291">
    <property type="entry name" value="NAD(P)-bd_dom_sf"/>
</dbReference>
<evidence type="ECO:0000313" key="4">
    <source>
        <dbReference type="Proteomes" id="UP000176494"/>
    </source>
</evidence>
<comment type="caution">
    <text evidence="3">The sequence shown here is derived from an EMBL/GenBank/DDBJ whole genome shotgun (WGS) entry which is preliminary data.</text>
</comment>
<dbReference type="InterPro" id="IPR001509">
    <property type="entry name" value="Epimerase_deHydtase"/>
</dbReference>
<evidence type="ECO:0000256" key="1">
    <source>
        <dbReference type="ARBA" id="ARBA00007637"/>
    </source>
</evidence>
<sequence length="347" mass="39357">MSKGKVLVTGGAGFIGRSLVQQLADDGYEVMALDSFRFSNQSQLFQHDLVEWIRGDTRNVDLVEYLMKSADRVIHLAAPSSFIMHEENDLQACEFTLIGFKTIVDAMRHHGKKKIVWASTSAVYETWEGFPRIPFHEDLEIDPPDSKAGCKWWCEQEAKRCVDRFGFTSIAFRPFSVYGKGEHTKGGYANVTSLFVWAMMAGYDPIIWGDGSQTRDFIYVDDAARAFKLAMEDENLSGHTVLNLGFGEEHSFLDVARIVGEELGVEPNPQFVDIPIQIYAHRLLSDNTKLERELGFKPEVDLRSGIRRIIEATNALPDQVKEELDLKVQQHYFESLRPAVEGAVRDW</sequence>
<dbReference type="EMBL" id="MHTG01000018">
    <property type="protein sequence ID" value="OHA57245.1"/>
    <property type="molecule type" value="Genomic_DNA"/>
</dbReference>
<dbReference type="PANTHER" id="PTHR43000">
    <property type="entry name" value="DTDP-D-GLUCOSE 4,6-DEHYDRATASE-RELATED"/>
    <property type="match status" value="1"/>
</dbReference>
<dbReference type="Pfam" id="PF01370">
    <property type="entry name" value="Epimerase"/>
    <property type="match status" value="1"/>
</dbReference>
<reference evidence="3 4" key="1">
    <citation type="journal article" date="2016" name="Nat. Commun.">
        <title>Thousands of microbial genomes shed light on interconnected biogeochemical processes in an aquifer system.</title>
        <authorList>
            <person name="Anantharaman K."/>
            <person name="Brown C.T."/>
            <person name="Hug L.A."/>
            <person name="Sharon I."/>
            <person name="Castelle C.J."/>
            <person name="Probst A.J."/>
            <person name="Thomas B.C."/>
            <person name="Singh A."/>
            <person name="Wilkins M.J."/>
            <person name="Karaoz U."/>
            <person name="Brodie E.L."/>
            <person name="Williams K.H."/>
            <person name="Hubbard S.S."/>
            <person name="Banfield J.F."/>
        </authorList>
    </citation>
    <scope>NUCLEOTIDE SEQUENCE [LARGE SCALE GENOMIC DNA]</scope>
</reference>
<accession>A0A1G2Q9N3</accession>
<gene>
    <name evidence="3" type="ORF">A2114_02675</name>
</gene>
<dbReference type="Gene3D" id="3.40.50.720">
    <property type="entry name" value="NAD(P)-binding Rossmann-like Domain"/>
    <property type="match status" value="1"/>
</dbReference>
<evidence type="ECO:0000259" key="2">
    <source>
        <dbReference type="Pfam" id="PF01370"/>
    </source>
</evidence>
<dbReference type="AlphaFoldDB" id="A0A1G2Q9N3"/>
<dbReference type="Proteomes" id="UP000176494">
    <property type="component" value="Unassembled WGS sequence"/>
</dbReference>
<protein>
    <recommendedName>
        <fullName evidence="2">NAD-dependent epimerase/dehydratase domain-containing protein</fullName>
    </recommendedName>
</protein>
<organism evidence="3 4">
    <name type="scientific">Candidatus Vogelbacteria bacterium GWA1_51_14</name>
    <dbReference type="NCBI Taxonomy" id="1802435"/>
    <lineage>
        <taxon>Bacteria</taxon>
        <taxon>Candidatus Vogeliibacteriota</taxon>
    </lineage>
</organism>
<name>A0A1G2Q9N3_9BACT</name>
<evidence type="ECO:0000313" key="3">
    <source>
        <dbReference type="EMBL" id="OHA57245.1"/>
    </source>
</evidence>
<dbReference type="SUPFAM" id="SSF51735">
    <property type="entry name" value="NAD(P)-binding Rossmann-fold domains"/>
    <property type="match status" value="1"/>
</dbReference>
<proteinExistence type="inferred from homology"/>
<dbReference type="STRING" id="1802435.A2114_02675"/>
<feature type="domain" description="NAD-dependent epimerase/dehydratase" evidence="2">
    <location>
        <begin position="6"/>
        <end position="245"/>
    </location>
</feature>